<dbReference type="AlphaFoldDB" id="A0AAV5R7P5"/>
<organism evidence="1 2">
    <name type="scientific">Pichia kluyveri</name>
    <name type="common">Yeast</name>
    <dbReference type="NCBI Taxonomy" id="36015"/>
    <lineage>
        <taxon>Eukaryota</taxon>
        <taxon>Fungi</taxon>
        <taxon>Dikarya</taxon>
        <taxon>Ascomycota</taxon>
        <taxon>Saccharomycotina</taxon>
        <taxon>Pichiomycetes</taxon>
        <taxon>Pichiales</taxon>
        <taxon>Pichiaceae</taxon>
        <taxon>Pichia</taxon>
    </lineage>
</organism>
<gene>
    <name evidence="1" type="ORF">DAPK24_039150</name>
</gene>
<proteinExistence type="predicted"/>
<dbReference type="Proteomes" id="UP001378960">
    <property type="component" value="Unassembled WGS sequence"/>
</dbReference>
<dbReference type="EMBL" id="BTGB01000005">
    <property type="protein sequence ID" value="GMM47340.1"/>
    <property type="molecule type" value="Genomic_DNA"/>
</dbReference>
<evidence type="ECO:0000313" key="2">
    <source>
        <dbReference type="Proteomes" id="UP001378960"/>
    </source>
</evidence>
<accession>A0AAV5R7P5</accession>
<name>A0AAV5R7P5_PICKL</name>
<evidence type="ECO:0000313" key="1">
    <source>
        <dbReference type="EMBL" id="GMM47340.1"/>
    </source>
</evidence>
<sequence length="89" mass="10422">MLQIHTKWVFNKKPGNIHKARLVARCDCDVQSIITYSETYLPTLRPEVARRILAQACHFKCITTNMISKLHTQKDYAPGNFKYTNKIWL</sequence>
<protein>
    <submittedName>
        <fullName evidence="1">Uncharacterized protein</fullName>
    </submittedName>
</protein>
<keyword evidence="2" id="KW-1185">Reference proteome</keyword>
<comment type="caution">
    <text evidence="1">The sequence shown here is derived from an EMBL/GenBank/DDBJ whole genome shotgun (WGS) entry which is preliminary data.</text>
</comment>
<reference evidence="1 2" key="1">
    <citation type="journal article" date="2023" name="Elife">
        <title>Identification of key yeast species and microbe-microbe interactions impacting larval growth of Drosophila in the wild.</title>
        <authorList>
            <person name="Mure A."/>
            <person name="Sugiura Y."/>
            <person name="Maeda R."/>
            <person name="Honda K."/>
            <person name="Sakurai N."/>
            <person name="Takahashi Y."/>
            <person name="Watada M."/>
            <person name="Katoh T."/>
            <person name="Gotoh A."/>
            <person name="Gotoh Y."/>
            <person name="Taniguchi I."/>
            <person name="Nakamura K."/>
            <person name="Hayashi T."/>
            <person name="Katayama T."/>
            <person name="Uemura T."/>
            <person name="Hattori Y."/>
        </authorList>
    </citation>
    <scope>NUCLEOTIDE SEQUENCE [LARGE SCALE GENOMIC DNA]</scope>
    <source>
        <strain evidence="1 2">PK-24</strain>
    </source>
</reference>